<dbReference type="InterPro" id="IPR042089">
    <property type="entry name" value="Peptidase_M13_dom_2"/>
</dbReference>
<dbReference type="GO" id="GO:0046872">
    <property type="term" value="F:metal ion binding"/>
    <property type="evidence" value="ECO:0007669"/>
    <property type="project" value="UniProtKB-KW"/>
</dbReference>
<dbReference type="PANTHER" id="PTHR11733">
    <property type="entry name" value="ZINC METALLOPROTEASE FAMILY M13 NEPRILYSIN-RELATED"/>
    <property type="match status" value="1"/>
</dbReference>
<name>A0AA38HJR1_9CUCU</name>
<dbReference type="InterPro" id="IPR024079">
    <property type="entry name" value="MetalloPept_cat_dom_sf"/>
</dbReference>
<evidence type="ECO:0000313" key="11">
    <source>
        <dbReference type="EMBL" id="KAJ3617611.1"/>
    </source>
</evidence>
<dbReference type="Gene3D" id="1.10.1380.10">
    <property type="entry name" value="Neutral endopeptidase , domain2"/>
    <property type="match status" value="1"/>
</dbReference>
<evidence type="ECO:0000259" key="10">
    <source>
        <dbReference type="Pfam" id="PF05649"/>
    </source>
</evidence>
<dbReference type="Pfam" id="PF05649">
    <property type="entry name" value="Peptidase_M13_N"/>
    <property type="match status" value="1"/>
</dbReference>
<dbReference type="Pfam" id="PF01431">
    <property type="entry name" value="Peptidase_M13"/>
    <property type="match status" value="1"/>
</dbReference>
<evidence type="ECO:0000259" key="9">
    <source>
        <dbReference type="Pfam" id="PF01431"/>
    </source>
</evidence>
<evidence type="ECO:0000256" key="4">
    <source>
        <dbReference type="ARBA" id="ARBA00022670"/>
    </source>
</evidence>
<dbReference type="InterPro" id="IPR008753">
    <property type="entry name" value="Peptidase_M13_N"/>
</dbReference>
<evidence type="ECO:0000256" key="6">
    <source>
        <dbReference type="ARBA" id="ARBA00022801"/>
    </source>
</evidence>
<feature type="domain" description="Peptidase M13 N-terminal" evidence="10">
    <location>
        <begin position="1"/>
        <end position="348"/>
    </location>
</feature>
<dbReference type="SUPFAM" id="SSF55486">
    <property type="entry name" value="Metalloproteases ('zincins'), catalytic domain"/>
    <property type="match status" value="1"/>
</dbReference>
<dbReference type="InterPro" id="IPR000718">
    <property type="entry name" value="Peptidase_M13"/>
</dbReference>
<dbReference type="InterPro" id="IPR018497">
    <property type="entry name" value="Peptidase_M13_C"/>
</dbReference>
<proteinExistence type="inferred from homology"/>
<protein>
    <submittedName>
        <fullName evidence="11">Uncharacterized protein</fullName>
    </submittedName>
</protein>
<accession>A0AA38HJR1</accession>
<keyword evidence="4" id="KW-0645">Protease</keyword>
<dbReference type="GO" id="GO:0005886">
    <property type="term" value="C:plasma membrane"/>
    <property type="evidence" value="ECO:0007669"/>
    <property type="project" value="UniProtKB-SubCell"/>
</dbReference>
<evidence type="ECO:0000256" key="8">
    <source>
        <dbReference type="ARBA" id="ARBA00023049"/>
    </source>
</evidence>
<dbReference type="PANTHER" id="PTHR11733:SF167">
    <property type="entry name" value="FI17812P1-RELATED"/>
    <property type="match status" value="1"/>
</dbReference>
<comment type="caution">
    <text evidence="11">The sequence shown here is derived from an EMBL/GenBank/DDBJ whole genome shotgun (WGS) entry which is preliminary data.</text>
</comment>
<comment type="cofactor">
    <cofactor evidence="1">
        <name>Zn(2+)</name>
        <dbReference type="ChEBI" id="CHEBI:29105"/>
    </cofactor>
</comment>
<dbReference type="AlphaFoldDB" id="A0AA38HJR1"/>
<sequence>MDLEKIEEVGITPLNDLFEEIDKISSLSDFVKFVAKSHKYGVNILFDIASEAHPENSQRTILWIYEAVFGLPSKEYYFDADKEELRSAYLSFITEILTMAGLENAHTISLEIMALETEIAKAAKSSIEGRDLKGMTNLRTLEELPSSWLWQEYFEIVGEDCLDVNALSTICVFNPTYHPVGAFAIRSAYFYCSSYLEFVVGLFSSDPDRLALLKHYAKWQTLLTFAPFLSSGFVDAHFRFFGQTLQVKPPLSLPFWGEPQQFFQGQPRPVDRWVWLIRLLNYQAGDLLGKLYCDRYFPPSSRDYVLDLAETIIVSLRDIIGKVEWMEESTKFHALEKLKNLQLKVGYPNKYTDYRAFMPSKEDNFVSIVRQLFEFNLKWDLRYVGKPTSRDRWLVAPQTVNAYYHPFSNVIVLPAGILQGYSFGPEKDLCVNYGAIGAIISHECTHGYDDQGKDVDAYGNLANWWSPNDIQKYNERLRPIIEQYSSLRVIGDHYVDGNLTLGENIADIGGVKCAYHAMQKALQRHPEANKIIDNFTPSQRFFISWCQLSREKTREAYLLHQLRTDEHPPSKVRATQTLRNIPAFYEAFQVQEGVR</sequence>
<dbReference type="CDD" id="cd08662">
    <property type="entry name" value="M13"/>
    <property type="match status" value="1"/>
</dbReference>
<feature type="domain" description="Peptidase M13 C-terminal" evidence="9">
    <location>
        <begin position="401"/>
        <end position="593"/>
    </location>
</feature>
<dbReference type="Proteomes" id="UP001168821">
    <property type="component" value="Unassembled WGS sequence"/>
</dbReference>
<dbReference type="EMBL" id="JALNTZ010002450">
    <property type="protein sequence ID" value="KAJ3617611.1"/>
    <property type="molecule type" value="Genomic_DNA"/>
</dbReference>
<evidence type="ECO:0000256" key="1">
    <source>
        <dbReference type="ARBA" id="ARBA00001947"/>
    </source>
</evidence>
<gene>
    <name evidence="11" type="ORF">Zmor_008824</name>
</gene>
<evidence type="ECO:0000256" key="3">
    <source>
        <dbReference type="ARBA" id="ARBA00007357"/>
    </source>
</evidence>
<dbReference type="PRINTS" id="PR00786">
    <property type="entry name" value="NEPRILYSIN"/>
</dbReference>
<evidence type="ECO:0000256" key="7">
    <source>
        <dbReference type="ARBA" id="ARBA00022833"/>
    </source>
</evidence>
<dbReference type="GO" id="GO:0016485">
    <property type="term" value="P:protein processing"/>
    <property type="evidence" value="ECO:0007669"/>
    <property type="project" value="TreeGrafter"/>
</dbReference>
<organism evidence="11 12">
    <name type="scientific">Zophobas morio</name>
    <dbReference type="NCBI Taxonomy" id="2755281"/>
    <lineage>
        <taxon>Eukaryota</taxon>
        <taxon>Metazoa</taxon>
        <taxon>Ecdysozoa</taxon>
        <taxon>Arthropoda</taxon>
        <taxon>Hexapoda</taxon>
        <taxon>Insecta</taxon>
        <taxon>Pterygota</taxon>
        <taxon>Neoptera</taxon>
        <taxon>Endopterygota</taxon>
        <taxon>Coleoptera</taxon>
        <taxon>Polyphaga</taxon>
        <taxon>Cucujiformia</taxon>
        <taxon>Tenebrionidae</taxon>
        <taxon>Zophobas</taxon>
    </lineage>
</organism>
<keyword evidence="5" id="KW-0479">Metal-binding</keyword>
<dbReference type="GO" id="GO:0004222">
    <property type="term" value="F:metalloendopeptidase activity"/>
    <property type="evidence" value="ECO:0007669"/>
    <property type="project" value="InterPro"/>
</dbReference>
<evidence type="ECO:0000313" key="12">
    <source>
        <dbReference type="Proteomes" id="UP001168821"/>
    </source>
</evidence>
<evidence type="ECO:0000256" key="2">
    <source>
        <dbReference type="ARBA" id="ARBA00004401"/>
    </source>
</evidence>
<reference evidence="11" key="1">
    <citation type="journal article" date="2023" name="G3 (Bethesda)">
        <title>Whole genome assemblies of Zophobas morio and Tenebrio molitor.</title>
        <authorList>
            <person name="Kaur S."/>
            <person name="Stinson S.A."/>
            <person name="diCenzo G.C."/>
        </authorList>
    </citation>
    <scope>NUCLEOTIDE SEQUENCE</scope>
    <source>
        <strain evidence="11">QUZm001</strain>
    </source>
</reference>
<keyword evidence="7" id="KW-0862">Zinc</keyword>
<keyword evidence="6" id="KW-0378">Hydrolase</keyword>
<dbReference type="PROSITE" id="PS51885">
    <property type="entry name" value="NEPRILYSIN"/>
    <property type="match status" value="1"/>
</dbReference>
<evidence type="ECO:0000256" key="5">
    <source>
        <dbReference type="ARBA" id="ARBA00022723"/>
    </source>
</evidence>
<comment type="subcellular location">
    <subcellularLocation>
        <location evidence="2">Cell membrane</location>
        <topology evidence="2">Single-pass type II membrane protein</topology>
    </subcellularLocation>
</comment>
<keyword evidence="12" id="KW-1185">Reference proteome</keyword>
<comment type="similarity">
    <text evidence="3">Belongs to the peptidase M13 family.</text>
</comment>
<keyword evidence="8" id="KW-0482">Metalloprotease</keyword>
<dbReference type="Gene3D" id="3.40.390.10">
    <property type="entry name" value="Collagenase (Catalytic Domain)"/>
    <property type="match status" value="1"/>
</dbReference>